<dbReference type="Proteomes" id="UP001596150">
    <property type="component" value="Unassembled WGS sequence"/>
</dbReference>
<dbReference type="InterPro" id="IPR029016">
    <property type="entry name" value="GAF-like_dom_sf"/>
</dbReference>
<evidence type="ECO:0000313" key="7">
    <source>
        <dbReference type="Proteomes" id="UP001596150"/>
    </source>
</evidence>
<dbReference type="PROSITE" id="PS51078">
    <property type="entry name" value="ICLR_ED"/>
    <property type="match status" value="1"/>
</dbReference>
<dbReference type="Pfam" id="PF09339">
    <property type="entry name" value="HTH_IclR"/>
    <property type="match status" value="1"/>
</dbReference>
<evidence type="ECO:0000259" key="4">
    <source>
        <dbReference type="PROSITE" id="PS51077"/>
    </source>
</evidence>
<dbReference type="PANTHER" id="PTHR30136">
    <property type="entry name" value="HELIX-TURN-HELIX TRANSCRIPTIONAL REGULATOR, ICLR FAMILY"/>
    <property type="match status" value="1"/>
</dbReference>
<dbReference type="Pfam" id="PF01614">
    <property type="entry name" value="IclR_C"/>
    <property type="match status" value="1"/>
</dbReference>
<dbReference type="InterPro" id="IPR050707">
    <property type="entry name" value="HTH_MetabolicPath_Reg"/>
</dbReference>
<dbReference type="SUPFAM" id="SSF55781">
    <property type="entry name" value="GAF domain-like"/>
    <property type="match status" value="1"/>
</dbReference>
<accession>A0ABW0PX74</accession>
<evidence type="ECO:0000259" key="5">
    <source>
        <dbReference type="PROSITE" id="PS51078"/>
    </source>
</evidence>
<gene>
    <name evidence="6" type="ORF">ACFPP9_13705</name>
</gene>
<keyword evidence="3" id="KW-0804">Transcription</keyword>
<evidence type="ECO:0000256" key="2">
    <source>
        <dbReference type="ARBA" id="ARBA00023125"/>
    </source>
</evidence>
<dbReference type="Gene3D" id="1.10.10.10">
    <property type="entry name" value="Winged helix-like DNA-binding domain superfamily/Winged helix DNA-binding domain"/>
    <property type="match status" value="1"/>
</dbReference>
<dbReference type="EMBL" id="JBHSML010000003">
    <property type="protein sequence ID" value="MFC5516836.1"/>
    <property type="molecule type" value="Genomic_DNA"/>
</dbReference>
<feature type="domain" description="IclR-ED" evidence="5">
    <location>
        <begin position="86"/>
        <end position="267"/>
    </location>
</feature>
<evidence type="ECO:0000256" key="3">
    <source>
        <dbReference type="ARBA" id="ARBA00023163"/>
    </source>
</evidence>
<dbReference type="PROSITE" id="PS51077">
    <property type="entry name" value="HTH_ICLR"/>
    <property type="match status" value="1"/>
</dbReference>
<keyword evidence="2" id="KW-0238">DNA-binding</keyword>
<dbReference type="SMART" id="SM00346">
    <property type="entry name" value="HTH_ICLR"/>
    <property type="match status" value="1"/>
</dbReference>
<sequence>MMAKEAAALAEPDKQAASLAYKAPALEKGLDILELLAGQSNGLILSQIAQSLGRSVQEVYRVVVSLERRGYVERKPPGEAFQISMKLFDLACGHPPIRRLREAAQPILASLAAEVEEAIILSILDGLTVRVIAVADNPAPVGFRVRLGTQTKMLSTASGRTLIAFQNEPTRAMLIERASEELRSREKDPEPLIRRVEQIQKRGYEVVADETLRGITDVSFPIFDASGIAQAAITMPFLLWVTNQVQLVDASKHLYESAAELCRQIGGHLPEPKFPIKG</sequence>
<keyword evidence="7" id="KW-1185">Reference proteome</keyword>
<dbReference type="SUPFAM" id="SSF46785">
    <property type="entry name" value="Winged helix' DNA-binding domain"/>
    <property type="match status" value="1"/>
</dbReference>
<dbReference type="PANTHER" id="PTHR30136:SF7">
    <property type="entry name" value="HTH-TYPE TRANSCRIPTIONAL REGULATOR KDGR-RELATED"/>
    <property type="match status" value="1"/>
</dbReference>
<evidence type="ECO:0000256" key="1">
    <source>
        <dbReference type="ARBA" id="ARBA00023015"/>
    </source>
</evidence>
<dbReference type="InterPro" id="IPR005471">
    <property type="entry name" value="Tscrpt_reg_IclR_N"/>
</dbReference>
<dbReference type="InterPro" id="IPR036388">
    <property type="entry name" value="WH-like_DNA-bd_sf"/>
</dbReference>
<evidence type="ECO:0000313" key="6">
    <source>
        <dbReference type="EMBL" id="MFC5516836.1"/>
    </source>
</evidence>
<protein>
    <submittedName>
        <fullName evidence="6">IclR family transcriptional regulator</fullName>
    </submittedName>
</protein>
<dbReference type="InterPro" id="IPR036390">
    <property type="entry name" value="WH_DNA-bd_sf"/>
</dbReference>
<proteinExistence type="predicted"/>
<dbReference type="InterPro" id="IPR014757">
    <property type="entry name" value="Tscrpt_reg_IclR_C"/>
</dbReference>
<dbReference type="Gene3D" id="3.30.450.40">
    <property type="match status" value="1"/>
</dbReference>
<feature type="domain" description="HTH iclR-type" evidence="4">
    <location>
        <begin position="23"/>
        <end position="85"/>
    </location>
</feature>
<comment type="caution">
    <text evidence="6">The sequence shown here is derived from an EMBL/GenBank/DDBJ whole genome shotgun (WGS) entry which is preliminary data.</text>
</comment>
<keyword evidence="1" id="KW-0805">Transcription regulation</keyword>
<name>A0ABW0PX74_9HYPH</name>
<dbReference type="RefSeq" id="WP_266344392.1">
    <property type="nucleotide sequence ID" value="NZ_JAPKNH010000004.1"/>
</dbReference>
<organism evidence="6 7">
    <name type="scientific">Kaistia terrae</name>
    <dbReference type="NCBI Taxonomy" id="537017"/>
    <lineage>
        <taxon>Bacteria</taxon>
        <taxon>Pseudomonadati</taxon>
        <taxon>Pseudomonadota</taxon>
        <taxon>Alphaproteobacteria</taxon>
        <taxon>Hyphomicrobiales</taxon>
        <taxon>Kaistiaceae</taxon>
        <taxon>Kaistia</taxon>
    </lineage>
</organism>
<reference evidence="7" key="1">
    <citation type="journal article" date="2019" name="Int. J. Syst. Evol. Microbiol.">
        <title>The Global Catalogue of Microorganisms (GCM) 10K type strain sequencing project: providing services to taxonomists for standard genome sequencing and annotation.</title>
        <authorList>
            <consortium name="The Broad Institute Genomics Platform"/>
            <consortium name="The Broad Institute Genome Sequencing Center for Infectious Disease"/>
            <person name="Wu L."/>
            <person name="Ma J."/>
        </authorList>
    </citation>
    <scope>NUCLEOTIDE SEQUENCE [LARGE SCALE GENOMIC DNA]</scope>
    <source>
        <strain evidence="7">KACC 12633</strain>
    </source>
</reference>